<sequence length="55" mass="6585">NSWSCHYAHVPMYRRMILLMCHGLMADQQRDYPPRAKLLAKSRKRMTCHGLFLNH</sequence>
<accession>J3MD31</accession>
<evidence type="ECO:0000313" key="1">
    <source>
        <dbReference type="EnsemblPlants" id="OB06G19250.1"/>
    </source>
</evidence>
<dbReference type="Proteomes" id="UP000006038">
    <property type="component" value="Chromosome 6"/>
</dbReference>
<evidence type="ECO:0000313" key="2">
    <source>
        <dbReference type="Proteomes" id="UP000006038"/>
    </source>
</evidence>
<dbReference type="Gramene" id="OB06G19250.1">
    <property type="protein sequence ID" value="OB06G19250.1"/>
    <property type="gene ID" value="OB06G19250"/>
</dbReference>
<reference evidence="1" key="1">
    <citation type="journal article" date="2013" name="Nat. Commun.">
        <title>Whole-genome sequencing of Oryza brachyantha reveals mechanisms underlying Oryza genome evolution.</title>
        <authorList>
            <person name="Chen J."/>
            <person name="Huang Q."/>
            <person name="Gao D."/>
            <person name="Wang J."/>
            <person name="Lang Y."/>
            <person name="Liu T."/>
            <person name="Li B."/>
            <person name="Bai Z."/>
            <person name="Luis Goicoechea J."/>
            <person name="Liang C."/>
            <person name="Chen C."/>
            <person name="Zhang W."/>
            <person name="Sun S."/>
            <person name="Liao Y."/>
            <person name="Zhang X."/>
            <person name="Yang L."/>
            <person name="Song C."/>
            <person name="Wang M."/>
            <person name="Shi J."/>
            <person name="Liu G."/>
            <person name="Liu J."/>
            <person name="Zhou H."/>
            <person name="Zhou W."/>
            <person name="Yu Q."/>
            <person name="An N."/>
            <person name="Chen Y."/>
            <person name="Cai Q."/>
            <person name="Wang B."/>
            <person name="Liu B."/>
            <person name="Min J."/>
            <person name="Huang Y."/>
            <person name="Wu H."/>
            <person name="Li Z."/>
            <person name="Zhang Y."/>
            <person name="Yin Y."/>
            <person name="Song W."/>
            <person name="Jiang J."/>
            <person name="Jackson S.A."/>
            <person name="Wing R.A."/>
            <person name="Wang J."/>
            <person name="Chen M."/>
        </authorList>
    </citation>
    <scope>NUCLEOTIDE SEQUENCE [LARGE SCALE GENOMIC DNA]</scope>
    <source>
        <strain evidence="1">cv. IRGC 101232</strain>
    </source>
</reference>
<proteinExistence type="predicted"/>
<organism evidence="1">
    <name type="scientific">Oryza brachyantha</name>
    <name type="common">malo sina</name>
    <dbReference type="NCBI Taxonomy" id="4533"/>
    <lineage>
        <taxon>Eukaryota</taxon>
        <taxon>Viridiplantae</taxon>
        <taxon>Streptophyta</taxon>
        <taxon>Embryophyta</taxon>
        <taxon>Tracheophyta</taxon>
        <taxon>Spermatophyta</taxon>
        <taxon>Magnoliopsida</taxon>
        <taxon>Liliopsida</taxon>
        <taxon>Poales</taxon>
        <taxon>Poaceae</taxon>
        <taxon>BOP clade</taxon>
        <taxon>Oryzoideae</taxon>
        <taxon>Oryzeae</taxon>
        <taxon>Oryzinae</taxon>
        <taxon>Oryza</taxon>
    </lineage>
</organism>
<reference evidence="1" key="2">
    <citation type="submission" date="2013-04" db="UniProtKB">
        <authorList>
            <consortium name="EnsemblPlants"/>
        </authorList>
    </citation>
    <scope>IDENTIFICATION</scope>
</reference>
<dbReference type="EnsemblPlants" id="OB06G19250.1">
    <property type="protein sequence ID" value="OB06G19250.1"/>
    <property type="gene ID" value="OB06G19250"/>
</dbReference>
<dbReference type="HOGENOM" id="CLU_3038577_0_0_1"/>
<protein>
    <submittedName>
        <fullName evidence="1">Uncharacterized protein</fullName>
    </submittedName>
</protein>
<keyword evidence="2" id="KW-1185">Reference proteome</keyword>
<dbReference type="AlphaFoldDB" id="J3MD31"/>
<name>J3MD31_ORYBR</name>